<dbReference type="InterPro" id="IPR036059">
    <property type="entry name" value="TldD/PmbA_sf"/>
</dbReference>
<protein>
    <submittedName>
        <fullName evidence="5">PmbA protein</fullName>
    </submittedName>
</protein>
<evidence type="ECO:0000256" key="1">
    <source>
        <dbReference type="ARBA" id="ARBA00005836"/>
    </source>
</evidence>
<dbReference type="InterPro" id="IPR047657">
    <property type="entry name" value="PmbA"/>
</dbReference>
<dbReference type="Pfam" id="PF19289">
    <property type="entry name" value="PmbA_TldD_3rd"/>
    <property type="match status" value="1"/>
</dbReference>
<dbReference type="InterPro" id="IPR045569">
    <property type="entry name" value="Metalloprtase-TldD/E_C"/>
</dbReference>
<feature type="domain" description="Metalloprotease TldD/E C-terminal" evidence="3">
    <location>
        <begin position="226"/>
        <end position="449"/>
    </location>
</feature>
<dbReference type="Gene3D" id="3.30.2290.10">
    <property type="entry name" value="PmbA/TldD superfamily"/>
    <property type="match status" value="1"/>
</dbReference>
<gene>
    <name evidence="5" type="ORF">SAMN03080606_02157</name>
</gene>
<evidence type="ECO:0000313" key="6">
    <source>
        <dbReference type="Proteomes" id="UP000198636"/>
    </source>
</evidence>
<dbReference type="Proteomes" id="UP000198636">
    <property type="component" value="Unassembled WGS sequence"/>
</dbReference>
<name>A0A1G5HYB9_9FIRM</name>
<dbReference type="SUPFAM" id="SSF111283">
    <property type="entry name" value="Putative modulator of DNA gyrase, PmbA/TldD"/>
    <property type="match status" value="1"/>
</dbReference>
<reference evidence="5 6" key="1">
    <citation type="submission" date="2016-10" db="EMBL/GenBank/DDBJ databases">
        <authorList>
            <person name="de Groot N.N."/>
        </authorList>
    </citation>
    <scope>NUCLEOTIDE SEQUENCE [LARGE SCALE GENOMIC DNA]</scope>
    <source>
        <strain evidence="5 6">DSM 18978</strain>
    </source>
</reference>
<dbReference type="InterPro" id="IPR002510">
    <property type="entry name" value="Metalloprtase-TldD/E_N"/>
</dbReference>
<organism evidence="5 6">
    <name type="scientific">Alkaliphilus peptidifermentans DSM 18978</name>
    <dbReference type="NCBI Taxonomy" id="1120976"/>
    <lineage>
        <taxon>Bacteria</taxon>
        <taxon>Bacillati</taxon>
        <taxon>Bacillota</taxon>
        <taxon>Clostridia</taxon>
        <taxon>Peptostreptococcales</taxon>
        <taxon>Natronincolaceae</taxon>
        <taxon>Alkaliphilus</taxon>
    </lineage>
</organism>
<feature type="domain" description="Metalloprotease TldD/E central" evidence="4">
    <location>
        <begin position="115"/>
        <end position="218"/>
    </location>
</feature>
<feature type="domain" description="Metalloprotease TldD/E N-terminal" evidence="2">
    <location>
        <begin position="23"/>
        <end position="86"/>
    </location>
</feature>
<evidence type="ECO:0000259" key="2">
    <source>
        <dbReference type="Pfam" id="PF01523"/>
    </source>
</evidence>
<accession>A0A1G5HYB9</accession>
<dbReference type="InterPro" id="IPR045570">
    <property type="entry name" value="Metalloprtase-TldD/E_cen_dom"/>
</dbReference>
<dbReference type="Pfam" id="PF19290">
    <property type="entry name" value="PmbA_TldD_2nd"/>
    <property type="match status" value="1"/>
</dbReference>
<dbReference type="STRING" id="1120976.SAMN03080606_02157"/>
<proteinExistence type="inferred from homology"/>
<sequence length="449" mass="50210">MEILNLKDKIFEAGKEMGFDDMEISYVSNKKFNCKVFKDSIDDYSISIEGGISFRGVINNKMGYSYTEKVDETSINLLLKKARENAQVIENDDNEEIFEGSAIYERVDIFSDDYSHVKVEDKLQLLLNFAEEVYKQDERVAQILYNLYEDHESERMIFNTKGLSKIEKSNIGLIYFSILVKDSKDSKSSSILKVTRDFRDFDYKEMAKSVVEDALTLLGAEPVKSKDYSILLKNNAAASLLQTFKDIFSAENVQHGRSLLKNKLGEAIASNQITIIDDPHIKEKMASRSFDSEGVATKKCVIVEEGLLKTYLHNLKTAKKDGVSSTGHGYRNSYKGTITIAPTNLFIDSGDNTYDDLVKSIEEGLIITELQGLHSGANIVSGDFSLAAEGYFVKNGQIEKPVNQITIAGNFYELLKNIEAVGNDIEFTFPSEGYVGSPTLLIKKLAVSG</sequence>
<evidence type="ECO:0000313" key="5">
    <source>
        <dbReference type="EMBL" id="SCY68855.1"/>
    </source>
</evidence>
<dbReference type="GO" id="GO:0006508">
    <property type="term" value="P:proteolysis"/>
    <property type="evidence" value="ECO:0007669"/>
    <property type="project" value="InterPro"/>
</dbReference>
<evidence type="ECO:0000259" key="3">
    <source>
        <dbReference type="Pfam" id="PF19289"/>
    </source>
</evidence>
<dbReference type="GO" id="GO:0005829">
    <property type="term" value="C:cytosol"/>
    <property type="evidence" value="ECO:0007669"/>
    <property type="project" value="TreeGrafter"/>
</dbReference>
<dbReference type="EMBL" id="FMUS01000013">
    <property type="protein sequence ID" value="SCY68855.1"/>
    <property type="molecule type" value="Genomic_DNA"/>
</dbReference>
<dbReference type="AlphaFoldDB" id="A0A1G5HYB9"/>
<keyword evidence="6" id="KW-1185">Reference proteome</keyword>
<dbReference type="PANTHER" id="PTHR43421">
    <property type="entry name" value="METALLOPROTEASE PMBA"/>
    <property type="match status" value="1"/>
</dbReference>
<dbReference type="GO" id="GO:0008237">
    <property type="term" value="F:metallopeptidase activity"/>
    <property type="evidence" value="ECO:0007669"/>
    <property type="project" value="InterPro"/>
</dbReference>
<comment type="similarity">
    <text evidence="1">Belongs to the peptidase U62 family.</text>
</comment>
<dbReference type="OrthoDB" id="9803618at2"/>
<dbReference type="InterPro" id="IPR035068">
    <property type="entry name" value="TldD/PmbA_N"/>
</dbReference>
<dbReference type="RefSeq" id="WP_091543206.1">
    <property type="nucleotide sequence ID" value="NZ_FMUS01000013.1"/>
</dbReference>
<dbReference type="Pfam" id="PF01523">
    <property type="entry name" value="PmbA_TldD_1st"/>
    <property type="match status" value="1"/>
</dbReference>
<evidence type="ECO:0000259" key="4">
    <source>
        <dbReference type="Pfam" id="PF19290"/>
    </source>
</evidence>
<dbReference type="PANTHER" id="PTHR43421:SF1">
    <property type="entry name" value="METALLOPROTEASE PMBA"/>
    <property type="match status" value="1"/>
</dbReference>